<evidence type="ECO:0000313" key="1">
    <source>
        <dbReference type="EMBL" id="KAF0688251.1"/>
    </source>
</evidence>
<accession>A0A485LEU9</accession>
<sequence>MAPGLEPLIDSEDPSLRDVDLRSKDVWRQYLPHIPLHVHDIWVDVLDRKGMQSWSVLCGPASLVCLFGHVSLQAMMNGTNLPPSQPDMAPVAIICQTDAAPFDARAVQHIRDAVVAGTLSPPPAHIYLALATASPPSISYYRVHDSLVP</sequence>
<dbReference type="Proteomes" id="UP000332933">
    <property type="component" value="Unassembled WGS sequence"/>
</dbReference>
<reference evidence="1" key="2">
    <citation type="submission" date="2019-06" db="EMBL/GenBank/DDBJ databases">
        <title>Genomics analysis of Aphanomyces spp. identifies a new class of oomycete effector associated with host adaptation.</title>
        <authorList>
            <person name="Gaulin E."/>
        </authorList>
    </citation>
    <scope>NUCLEOTIDE SEQUENCE</scope>
    <source>
        <strain evidence="1">CBS 578.67</strain>
    </source>
</reference>
<evidence type="ECO:0000313" key="3">
    <source>
        <dbReference type="Proteomes" id="UP000332933"/>
    </source>
</evidence>
<name>A0A485LEU9_9STRA</name>
<organism evidence="2 3">
    <name type="scientific">Aphanomyces stellatus</name>
    <dbReference type="NCBI Taxonomy" id="120398"/>
    <lineage>
        <taxon>Eukaryota</taxon>
        <taxon>Sar</taxon>
        <taxon>Stramenopiles</taxon>
        <taxon>Oomycota</taxon>
        <taxon>Saprolegniomycetes</taxon>
        <taxon>Saprolegniales</taxon>
        <taxon>Verrucalvaceae</taxon>
        <taxon>Aphanomyces</taxon>
    </lineage>
</organism>
<reference evidence="2 3" key="1">
    <citation type="submission" date="2019-03" db="EMBL/GenBank/DDBJ databases">
        <authorList>
            <person name="Gaulin E."/>
            <person name="Dumas B."/>
        </authorList>
    </citation>
    <scope>NUCLEOTIDE SEQUENCE [LARGE SCALE GENOMIC DNA]</scope>
    <source>
        <strain evidence="2">CBS 568.67</strain>
    </source>
</reference>
<dbReference type="OrthoDB" id="59970at2759"/>
<dbReference type="AlphaFoldDB" id="A0A485LEU9"/>
<keyword evidence="3" id="KW-1185">Reference proteome</keyword>
<gene>
    <name evidence="2" type="primary">Aste57867_20121</name>
    <name evidence="1" type="ORF">As57867_020055</name>
    <name evidence="2" type="ORF">ASTE57867_20121</name>
</gene>
<dbReference type="EMBL" id="CAADRA010006765">
    <property type="protein sequence ID" value="VFT96816.1"/>
    <property type="molecule type" value="Genomic_DNA"/>
</dbReference>
<protein>
    <submittedName>
        <fullName evidence="2">Aste57867_20121 protein</fullName>
    </submittedName>
</protein>
<dbReference type="EMBL" id="VJMH01006742">
    <property type="protein sequence ID" value="KAF0688251.1"/>
    <property type="molecule type" value="Genomic_DNA"/>
</dbReference>
<evidence type="ECO:0000313" key="2">
    <source>
        <dbReference type="EMBL" id="VFT96816.1"/>
    </source>
</evidence>
<proteinExistence type="predicted"/>